<evidence type="ECO:0000313" key="3">
    <source>
        <dbReference type="EMBL" id="MBB3042955.1"/>
    </source>
</evidence>
<dbReference type="EMBL" id="JACHWR010000002">
    <property type="protein sequence ID" value="MBB3042955.1"/>
    <property type="molecule type" value="Genomic_DNA"/>
</dbReference>
<feature type="transmembrane region" description="Helical" evidence="2">
    <location>
        <begin position="60"/>
        <end position="78"/>
    </location>
</feature>
<feature type="transmembrane region" description="Helical" evidence="2">
    <location>
        <begin position="220"/>
        <end position="244"/>
    </location>
</feature>
<organism evidence="3 4">
    <name type="scientific">Nocardioides soli</name>
    <dbReference type="NCBI Taxonomy" id="1036020"/>
    <lineage>
        <taxon>Bacteria</taxon>
        <taxon>Bacillati</taxon>
        <taxon>Actinomycetota</taxon>
        <taxon>Actinomycetes</taxon>
        <taxon>Propionibacteriales</taxon>
        <taxon>Nocardioidaceae</taxon>
        <taxon>Nocardioides</taxon>
    </lineage>
</organism>
<evidence type="ECO:0008006" key="5">
    <source>
        <dbReference type="Google" id="ProtNLM"/>
    </source>
</evidence>
<proteinExistence type="predicted"/>
<feature type="transmembrane region" description="Helical" evidence="2">
    <location>
        <begin position="264"/>
        <end position="284"/>
    </location>
</feature>
<dbReference type="RefSeq" id="WP_183592863.1">
    <property type="nucleotide sequence ID" value="NZ_JACHWR010000002.1"/>
</dbReference>
<reference evidence="3 4" key="1">
    <citation type="submission" date="2020-08" db="EMBL/GenBank/DDBJ databases">
        <title>Sequencing the genomes of 1000 actinobacteria strains.</title>
        <authorList>
            <person name="Klenk H.-P."/>
        </authorList>
    </citation>
    <scope>NUCLEOTIDE SEQUENCE [LARGE SCALE GENOMIC DNA]</scope>
    <source>
        <strain evidence="3 4">DSM 105498</strain>
    </source>
</reference>
<dbReference type="Proteomes" id="UP000589626">
    <property type="component" value="Unassembled WGS sequence"/>
</dbReference>
<feature type="transmembrane region" description="Helical" evidence="2">
    <location>
        <begin position="397"/>
        <end position="416"/>
    </location>
</feature>
<dbReference type="AlphaFoldDB" id="A0A7W4VWE9"/>
<evidence type="ECO:0000256" key="1">
    <source>
        <dbReference type="SAM" id="MobiDB-lite"/>
    </source>
</evidence>
<feature type="transmembrane region" description="Helical" evidence="2">
    <location>
        <begin position="125"/>
        <end position="152"/>
    </location>
</feature>
<comment type="caution">
    <text evidence="3">The sequence shown here is derived from an EMBL/GenBank/DDBJ whole genome shotgun (WGS) entry which is preliminary data.</text>
</comment>
<keyword evidence="2" id="KW-1133">Transmembrane helix</keyword>
<feature type="transmembrane region" description="Helical" evidence="2">
    <location>
        <begin position="316"/>
        <end position="336"/>
    </location>
</feature>
<feature type="transmembrane region" description="Helical" evidence="2">
    <location>
        <begin position="190"/>
        <end position="208"/>
    </location>
</feature>
<evidence type="ECO:0000256" key="2">
    <source>
        <dbReference type="SAM" id="Phobius"/>
    </source>
</evidence>
<feature type="compositionally biased region" description="Low complexity" evidence="1">
    <location>
        <begin position="15"/>
        <end position="26"/>
    </location>
</feature>
<feature type="region of interest" description="Disordered" evidence="1">
    <location>
        <begin position="1"/>
        <end position="26"/>
    </location>
</feature>
<sequence>MSATANPPANPPAGPSAAEVAEPVDPAVDHVRSERERLAGVVQSVHQRPRDIKRRPWESAAVFVVSAGAYAWFGYWLVVKMHVVGFETLDRLNRALMIWHNDPAKLSAIGFDYPPLATLLISPLAIFRSIGSSLAVVPLTSALFAGLTMVALNTLGRRAQIVGPVRYAILVALALNPLVALYAAGGARQLIAMSFVVVAMGALVAWYVTADVRFVMLSGIAFSVAALSGYSSLLWFVLSAIMIGGILAKLGADGQEVEGTTVGFAAPTLYVIALWTVFNLVLLMKPFYWITSASDAGGGDPGAFTGVDLLRSTGELVLYGAPIAIVALPALIFVGASKNNPLALWLGLMLAAAIACPALSVLLDLTDSPMQMRNSLPILLFSVIGGLWLARSSESNGLLVSAVLTVLLVASIPWTFHAMKSYRYQNLEAPFAAAVSTGESQEGSTTLSGASVGVVDEQAMADYIKANISDRNSILTDNSQTYAVMLLTGRPDLFFDRVDHSDGPWKTAAQAPAQYVDYLLMSTGTGNDLLSQFYPDAADGADPRLPVVYNTDRYVLVGVPAGFDPDQPVDEVPGTTATGGAE</sequence>
<name>A0A7W4VWE9_9ACTN</name>
<accession>A0A7W4VWE9</accession>
<feature type="transmembrane region" description="Helical" evidence="2">
    <location>
        <begin position="375"/>
        <end position="391"/>
    </location>
</feature>
<keyword evidence="4" id="KW-1185">Reference proteome</keyword>
<keyword evidence="2" id="KW-0812">Transmembrane</keyword>
<feature type="transmembrane region" description="Helical" evidence="2">
    <location>
        <begin position="342"/>
        <end position="363"/>
    </location>
</feature>
<protein>
    <recommendedName>
        <fullName evidence="5">Glycosyltransferase RgtA/B/C/D-like domain-containing protein</fullName>
    </recommendedName>
</protein>
<evidence type="ECO:0000313" key="4">
    <source>
        <dbReference type="Proteomes" id="UP000589626"/>
    </source>
</evidence>
<feature type="transmembrane region" description="Helical" evidence="2">
    <location>
        <begin position="164"/>
        <end position="184"/>
    </location>
</feature>
<keyword evidence="2" id="KW-0472">Membrane</keyword>
<gene>
    <name evidence="3" type="ORF">FHU40_002773</name>
</gene>